<dbReference type="PATRIC" id="fig|1227452.3.peg.1099"/>
<accession>M0KQR3</accession>
<gene>
    <name evidence="2" type="ORF">C442_05506</name>
</gene>
<evidence type="ECO:0000313" key="3">
    <source>
        <dbReference type="Proteomes" id="UP000011623"/>
    </source>
</evidence>
<feature type="compositionally biased region" description="Acidic residues" evidence="1">
    <location>
        <begin position="110"/>
        <end position="120"/>
    </location>
</feature>
<evidence type="ECO:0008006" key="4">
    <source>
        <dbReference type="Google" id="ProtNLM"/>
    </source>
</evidence>
<dbReference type="Proteomes" id="UP000011623">
    <property type="component" value="Unassembled WGS sequence"/>
</dbReference>
<dbReference type="EMBL" id="AOLW01000012">
    <property type="protein sequence ID" value="EMA23293.1"/>
    <property type="molecule type" value="Genomic_DNA"/>
</dbReference>
<dbReference type="RefSeq" id="WP_008308500.1">
    <property type="nucleotide sequence ID" value="NZ_AOLW01000012.1"/>
</dbReference>
<feature type="compositionally biased region" description="Basic and acidic residues" evidence="1">
    <location>
        <begin position="93"/>
        <end position="109"/>
    </location>
</feature>
<comment type="caution">
    <text evidence="2">The sequence shown here is derived from an EMBL/GenBank/DDBJ whole genome shotgun (WGS) entry which is preliminary data.</text>
</comment>
<dbReference type="AlphaFoldDB" id="M0KQR3"/>
<feature type="region of interest" description="Disordered" evidence="1">
    <location>
        <begin position="91"/>
        <end position="120"/>
    </location>
</feature>
<evidence type="ECO:0000256" key="1">
    <source>
        <dbReference type="SAM" id="MobiDB-lite"/>
    </source>
</evidence>
<dbReference type="InterPro" id="IPR043899">
    <property type="entry name" value="DUF5789"/>
</dbReference>
<keyword evidence="3" id="KW-1185">Reference proteome</keyword>
<reference evidence="2 3" key="1">
    <citation type="journal article" date="2014" name="PLoS Genet.">
        <title>Phylogenetically driven sequencing of extremely halophilic archaea reveals strategies for static and dynamic osmo-response.</title>
        <authorList>
            <person name="Becker E.A."/>
            <person name="Seitzer P.M."/>
            <person name="Tritt A."/>
            <person name="Larsen D."/>
            <person name="Krusor M."/>
            <person name="Yao A.I."/>
            <person name="Wu D."/>
            <person name="Madern D."/>
            <person name="Eisen J.A."/>
            <person name="Darling A.E."/>
            <person name="Facciotti M.T."/>
        </authorList>
    </citation>
    <scope>NUCLEOTIDE SEQUENCE [LARGE SCALE GENOMIC DNA]</scope>
    <source>
        <strain evidence="2 3">JCM 13557</strain>
    </source>
</reference>
<sequence length="120" mass="13066">MANDQSSSEETADSRELGVDFGSLGDELASETYPIEREMLLSKYGDAEIETNRGSQTLQSILGGQEIETDSHEYDSADAVHQAVLNMIGSEAIGREEYSDRGGSNRDQGDEGENQDEQSL</sequence>
<protein>
    <recommendedName>
        <fullName evidence="4">DUF2795 domain-containing protein</fullName>
    </recommendedName>
</protein>
<feature type="region of interest" description="Disordered" evidence="1">
    <location>
        <begin position="1"/>
        <end position="23"/>
    </location>
</feature>
<evidence type="ECO:0000313" key="2">
    <source>
        <dbReference type="EMBL" id="EMA23293.1"/>
    </source>
</evidence>
<organism evidence="2 3">
    <name type="scientific">Haloarcula amylolytica JCM 13557</name>
    <dbReference type="NCBI Taxonomy" id="1227452"/>
    <lineage>
        <taxon>Archaea</taxon>
        <taxon>Methanobacteriati</taxon>
        <taxon>Methanobacteriota</taxon>
        <taxon>Stenosarchaea group</taxon>
        <taxon>Halobacteria</taxon>
        <taxon>Halobacteriales</taxon>
        <taxon>Haloarculaceae</taxon>
        <taxon>Haloarcula</taxon>
    </lineage>
</organism>
<name>M0KQR3_9EURY</name>
<proteinExistence type="predicted"/>
<dbReference type="Pfam" id="PF19102">
    <property type="entry name" value="DUF5789"/>
    <property type="match status" value="1"/>
</dbReference>